<proteinExistence type="predicted"/>
<evidence type="ECO:0000313" key="1">
    <source>
        <dbReference type="EMBL" id="CAB4852624.1"/>
    </source>
</evidence>
<organism evidence="1">
    <name type="scientific">freshwater metagenome</name>
    <dbReference type="NCBI Taxonomy" id="449393"/>
    <lineage>
        <taxon>unclassified sequences</taxon>
        <taxon>metagenomes</taxon>
        <taxon>ecological metagenomes</taxon>
    </lineage>
</organism>
<protein>
    <submittedName>
        <fullName evidence="1">Unannotated protein</fullName>
    </submittedName>
</protein>
<gene>
    <name evidence="1" type="ORF">UFOPK3268_01737</name>
</gene>
<reference evidence="1" key="1">
    <citation type="submission" date="2020-05" db="EMBL/GenBank/DDBJ databases">
        <authorList>
            <person name="Chiriac C."/>
            <person name="Salcher M."/>
            <person name="Ghai R."/>
            <person name="Kavagutti S V."/>
        </authorList>
    </citation>
    <scope>NUCLEOTIDE SEQUENCE</scope>
</reference>
<dbReference type="AlphaFoldDB" id="A0A6J7C6Q0"/>
<dbReference type="EMBL" id="CAFBIZ010000289">
    <property type="protein sequence ID" value="CAB4852624.1"/>
    <property type="molecule type" value="Genomic_DNA"/>
</dbReference>
<accession>A0A6J7C6Q0</accession>
<name>A0A6J7C6Q0_9ZZZZ</name>
<sequence length="182" mass="19330">MVDLDPLLGRHFQGEVDRETVGVVQCECRVPREPRAASALNVGHRDVEDRGPGAKGLKERGLLALADAANTSCTRNELGVLRAHREHRGIDELAHGLVGPSEDAHVADHASHDPAKDVAPSFVTRQDAVGDKEGAGARVVGHDAKANVTLVIRTVPGFGECTGSVEDDPRGVDFVDVLDTLQ</sequence>